<proteinExistence type="predicted"/>
<evidence type="ECO:0000256" key="3">
    <source>
        <dbReference type="ARBA" id="ARBA00022692"/>
    </source>
</evidence>
<gene>
    <name evidence="7" type="ORF">BGC07_02105</name>
</gene>
<dbReference type="PANTHER" id="PTHR47547">
    <property type="match status" value="1"/>
</dbReference>
<feature type="transmembrane region" description="Helical" evidence="6">
    <location>
        <begin position="277"/>
        <end position="295"/>
    </location>
</feature>
<keyword evidence="3 6" id="KW-0812">Transmembrane</keyword>
<accession>A0ABX2ZZD6</accession>
<evidence type="ECO:0000256" key="1">
    <source>
        <dbReference type="ARBA" id="ARBA00004141"/>
    </source>
</evidence>
<name>A0ABX2ZZD6_9GAMM</name>
<keyword evidence="8" id="KW-1185">Reference proteome</keyword>
<reference evidence="7 8" key="1">
    <citation type="submission" date="2016-08" db="EMBL/GenBank/DDBJ databases">
        <title>Draft genome sequence of Candidatus Piscirickettsia litoralis, from seawater.</title>
        <authorList>
            <person name="Wan X."/>
            <person name="Lee A.J."/>
            <person name="Hou S."/>
            <person name="Donachie S.P."/>
        </authorList>
    </citation>
    <scope>NUCLEOTIDE SEQUENCE [LARGE SCALE GENOMIC DNA]</scope>
    <source>
        <strain evidence="7 8">Y2</strain>
    </source>
</reference>
<sequence>MKHKIGLVSATFAGVASIIGSGWLFAAYYTAKEAGPASILAWIITAAIILVLGIALAEIAAQYPKRGLLTRAMTISHGKDSGFIFALANWLGIVAVIPTEAEGSVQYIANLSPTLMAALFNTQTNQLTTLGLLATSVLIMLYFILNWWGIKLLVRANNLITIFKLIIPAITAIAILLAAFHSSNFTSYQHSFMPYGISSVFTAIISAGIIYSFNGFQTIVAFSSEIKNPKRNIPLAIILAISICLLLYLLLQISFLGAVSPSNVVQGWHNLNFHSPLVQLTALLGLNFINIILYIDAFVSPSGTGLAYTGSTGRMLCAMAQEKQAPSFFAKLHPVYNFSRRALVFNIIIAISMLVVFRSWAALVTALSLFHIISYMAVPLTLKKLRHTLKPDDKAFKLPFAGLLNPFYL</sequence>
<evidence type="ECO:0000256" key="5">
    <source>
        <dbReference type="ARBA" id="ARBA00023136"/>
    </source>
</evidence>
<dbReference type="RefSeq" id="WP_069311772.1">
    <property type="nucleotide sequence ID" value="NZ_MDTU01000001.1"/>
</dbReference>
<organism evidence="7 8">
    <name type="scientific">Piscirickettsia litoralis</name>
    <dbReference type="NCBI Taxonomy" id="1891921"/>
    <lineage>
        <taxon>Bacteria</taxon>
        <taxon>Pseudomonadati</taxon>
        <taxon>Pseudomonadota</taxon>
        <taxon>Gammaproteobacteria</taxon>
        <taxon>Thiotrichales</taxon>
        <taxon>Piscirickettsiaceae</taxon>
        <taxon>Piscirickettsia</taxon>
    </lineage>
</organism>
<evidence type="ECO:0000256" key="6">
    <source>
        <dbReference type="SAM" id="Phobius"/>
    </source>
</evidence>
<feature type="transmembrane region" description="Helical" evidence="6">
    <location>
        <begin position="7"/>
        <end position="27"/>
    </location>
</feature>
<dbReference type="Pfam" id="PF13520">
    <property type="entry name" value="AA_permease_2"/>
    <property type="match status" value="1"/>
</dbReference>
<dbReference type="PROSITE" id="PS00218">
    <property type="entry name" value="AMINO_ACID_PERMEASE_1"/>
    <property type="match status" value="1"/>
</dbReference>
<dbReference type="InterPro" id="IPR002293">
    <property type="entry name" value="AA/rel_permease1"/>
</dbReference>
<keyword evidence="4 6" id="KW-1133">Transmembrane helix</keyword>
<comment type="caution">
    <text evidence="7">The sequence shown here is derived from an EMBL/GenBank/DDBJ whole genome shotgun (WGS) entry which is preliminary data.</text>
</comment>
<evidence type="ECO:0000313" key="7">
    <source>
        <dbReference type="EMBL" id="ODN41971.1"/>
    </source>
</evidence>
<protein>
    <recommendedName>
        <fullName evidence="9">Amino acid permease</fullName>
    </recommendedName>
</protein>
<dbReference type="PIRSF" id="PIRSF006060">
    <property type="entry name" value="AA_transporter"/>
    <property type="match status" value="1"/>
</dbReference>
<evidence type="ECO:0008006" key="9">
    <source>
        <dbReference type="Google" id="ProtNLM"/>
    </source>
</evidence>
<evidence type="ECO:0000256" key="4">
    <source>
        <dbReference type="ARBA" id="ARBA00022989"/>
    </source>
</evidence>
<feature type="transmembrane region" description="Helical" evidence="6">
    <location>
        <begin position="162"/>
        <end position="180"/>
    </location>
</feature>
<dbReference type="Proteomes" id="UP000094329">
    <property type="component" value="Unassembled WGS sequence"/>
</dbReference>
<feature type="transmembrane region" description="Helical" evidence="6">
    <location>
        <begin position="129"/>
        <end position="150"/>
    </location>
</feature>
<keyword evidence="2" id="KW-0813">Transport</keyword>
<dbReference type="InterPro" id="IPR052962">
    <property type="entry name" value="AA_Transporter_AGT"/>
</dbReference>
<keyword evidence="5 6" id="KW-0472">Membrane</keyword>
<evidence type="ECO:0000313" key="8">
    <source>
        <dbReference type="Proteomes" id="UP000094329"/>
    </source>
</evidence>
<feature type="transmembrane region" description="Helical" evidence="6">
    <location>
        <begin position="39"/>
        <end position="61"/>
    </location>
</feature>
<feature type="transmembrane region" description="Helical" evidence="6">
    <location>
        <begin position="233"/>
        <end position="257"/>
    </location>
</feature>
<dbReference type="EMBL" id="MDTU01000001">
    <property type="protein sequence ID" value="ODN41971.1"/>
    <property type="molecule type" value="Genomic_DNA"/>
</dbReference>
<comment type="subcellular location">
    <subcellularLocation>
        <location evidence="1">Membrane</location>
        <topology evidence="1">Multi-pass membrane protein</topology>
    </subcellularLocation>
</comment>
<evidence type="ECO:0000256" key="2">
    <source>
        <dbReference type="ARBA" id="ARBA00022448"/>
    </source>
</evidence>
<feature type="transmembrane region" description="Helical" evidence="6">
    <location>
        <begin position="82"/>
        <end position="109"/>
    </location>
</feature>
<feature type="transmembrane region" description="Helical" evidence="6">
    <location>
        <begin position="192"/>
        <end position="213"/>
    </location>
</feature>
<dbReference type="InterPro" id="IPR004840">
    <property type="entry name" value="Amino_acid_permease_CS"/>
</dbReference>
<dbReference type="Gene3D" id="1.20.1740.10">
    <property type="entry name" value="Amino acid/polyamine transporter I"/>
    <property type="match status" value="1"/>
</dbReference>
<feature type="transmembrane region" description="Helical" evidence="6">
    <location>
        <begin position="338"/>
        <end position="357"/>
    </location>
</feature>
<dbReference type="PANTHER" id="PTHR47547:SF1">
    <property type="entry name" value="ASPARTATE-PROTON SYMPORTER"/>
    <property type="match status" value="1"/>
</dbReference>